<dbReference type="KEGG" id="mif:Metin_0166"/>
<evidence type="ECO:0000313" key="2">
    <source>
        <dbReference type="EMBL" id="ADG12838.1"/>
    </source>
</evidence>
<feature type="coiled-coil region" evidence="1">
    <location>
        <begin position="482"/>
        <end position="541"/>
    </location>
</feature>
<dbReference type="AlphaFoldDB" id="D5VQI5"/>
<dbReference type="NCBIfam" id="TIGR02682">
    <property type="entry name" value="cas_csx11"/>
    <property type="match status" value="1"/>
</dbReference>
<keyword evidence="1" id="KW-0175">Coiled coil</keyword>
<accession>D5VQI5</accession>
<dbReference type="EMBL" id="CP002009">
    <property type="protein sequence ID" value="ADG12838.1"/>
    <property type="molecule type" value="Genomic_DNA"/>
</dbReference>
<evidence type="ECO:0000313" key="3">
    <source>
        <dbReference type="Proteomes" id="UP000002061"/>
    </source>
</evidence>
<protein>
    <submittedName>
        <fullName evidence="2">CRISPR-associated protein, Csx11 family</fullName>
    </submittedName>
</protein>
<proteinExistence type="predicted"/>
<dbReference type="eggNOG" id="arCOG06461">
    <property type="taxonomic scope" value="Archaea"/>
</dbReference>
<dbReference type="Proteomes" id="UP000002061">
    <property type="component" value="Chromosome"/>
</dbReference>
<reference evidence="2" key="1">
    <citation type="submission" date="2010-04" db="EMBL/GenBank/DDBJ databases">
        <title>Complete sequence of Methanocaldococcus infernus ME.</title>
        <authorList>
            <consortium name="US DOE Joint Genome Institute"/>
            <person name="Lucas S."/>
            <person name="Copeland A."/>
            <person name="Lapidus A."/>
            <person name="Cheng J.-F."/>
            <person name="Bruce D."/>
            <person name="Goodwin L."/>
            <person name="Pitluck S."/>
            <person name="Munk A.C."/>
            <person name="Detter J.C."/>
            <person name="Han C."/>
            <person name="Tapia R."/>
            <person name="Land M."/>
            <person name="Hauser L."/>
            <person name="Kyrpides N."/>
            <person name="Mikhailova N."/>
            <person name="Sieprawska-Lupa M."/>
            <person name="Whitman W.B."/>
            <person name="Woyke T."/>
        </authorList>
    </citation>
    <scope>NUCLEOTIDE SEQUENCE [LARGE SCALE GENOMIC DNA]</scope>
    <source>
        <strain evidence="2">ME</strain>
    </source>
</reference>
<gene>
    <name evidence="2" type="ordered locus">Metin_0166</name>
</gene>
<sequence>MVNKMSKLEKLRDYKDEILKAEIGALLFNLGKTHIGFGFWRKYFPDKASEFKFSSYKEYAESYFYRELEEISLQLKNFFENININLGFWNTEFLEVLKGGESRENFVKKIFFRGCENINSGIDKGSPNKQLEPPLWLSNAFGSYKRIIDSDYFDCKRRCFFDALNNFLEGTGNKQNQRWNEIREFIFDYIKEWYSKLLSDSRFPINDVSLWDQAYMTASMFKAVLAQLVMDNSKLEKYMNNPSSIKWRILGIQYDKLGLAEKGLKVAHIQFYRKLAEEIDNEIKNLLEVKYPIGNEIYRDETGIYFLVGEDLGDDLNDRSNLVKLKEDYKELEDKILKIFKEKTEDEFYPAIFLTEASRGLMNLGYLLEKAKENFLKADLSKKDKDLCLLRTVKGRAVGVCQVCGTRLVYENREYEEKICETCYKRRKGRIDNWINNLEGETIWIDELKDNNNNIALITLKFELQDWLNGNMLNSLLGNRGLENYDNELKKIKELIRNGIIEEEKNRILNYIENYSDLNNLLTLKNELENFTNNTDNIKNVIINELKNTELKKLISSFISFFNSNNVSDCDYVKEKIDLLMEKLNKIRTSNELFHLVKKLTENMNLKKEKELKIIVEDLKEINEKISNIHKKLLNVNDLDKELEKIQNNDLKLIIKKLSEINICYNKITKDLIFMLYPFTINKELLNYYKKYDSIYDFFEKIFFGSIIGTQWENWINQTSLNEKIDWQNEKIKWDKLTNEDIEFLAELILQFLLRKNPSPARLRRIWENTQEFFEELEKNIVNILNIPEWRRKRLIFELDKNIPEGEYEYKGVLFWAKNKKLYLISSIEDFLRTFVNEKVKDMFKDLKKNNEEANRKILDYINTKLKEKEFNFKLIELNKKEDKEVKAKIISIKEYKPYFSIIKPTPISWQFIIPAEYVPNLIDNIMRKYDENFKFVYGKLPLHIGIIVQYYKSPLYIGIKALRKIRRDNIDIDDLYQETPIGEFCVIQRKKLANQKLEEKINNTEKYYSLYWNNKDNKEEYNFYIKPNNNWKKWISTLDKFPNNSKIYIIPNTFDFEFLETNIRRNDIFYNKNGKRVLELKSNRPYNIELHWEKFKLFKEAFSEDATKTSLHKLIEKLYDLALRRELNEQKEYVATLFINILKLNKNKELTKKLCKIFDLEETENVKEFHKYLRELNEKELKERILMFLDMFEFWHYCLGQT</sequence>
<dbReference type="InterPro" id="IPR014055">
    <property type="entry name" value="CRISPR-assoc_prot_Csx11"/>
</dbReference>
<organism evidence="2 3">
    <name type="scientific">Methanocaldococcus infernus (strain DSM 11812 / JCM 15783 / ME)</name>
    <dbReference type="NCBI Taxonomy" id="573063"/>
    <lineage>
        <taxon>Archaea</taxon>
        <taxon>Methanobacteriati</taxon>
        <taxon>Methanobacteriota</taxon>
        <taxon>Methanomada group</taxon>
        <taxon>Methanococci</taxon>
        <taxon>Methanococcales</taxon>
        <taxon>Methanocaldococcaceae</taxon>
        <taxon>Methanocaldococcus</taxon>
    </lineage>
</organism>
<dbReference type="HOGENOM" id="CLU_007515_0_0_2"/>
<keyword evidence="3" id="KW-1185">Reference proteome</keyword>
<feature type="coiled-coil region" evidence="1">
    <location>
        <begin position="837"/>
        <end position="864"/>
    </location>
</feature>
<dbReference type="STRING" id="573063.Metin_0166"/>
<name>D5VQI5_METIM</name>
<feature type="coiled-coil region" evidence="1">
    <location>
        <begin position="605"/>
        <end position="649"/>
    </location>
</feature>
<evidence type="ECO:0000256" key="1">
    <source>
        <dbReference type="SAM" id="Coils"/>
    </source>
</evidence>